<dbReference type="PANTHER" id="PTHR21261:SF14">
    <property type="entry name" value="BEATEN PATH IV, ISOFORM B"/>
    <property type="match status" value="1"/>
</dbReference>
<evidence type="ECO:0000313" key="4">
    <source>
        <dbReference type="EMBL" id="JAT19377.1"/>
    </source>
</evidence>
<protein>
    <recommendedName>
        <fullName evidence="2">Ig-like domain-containing protein</fullName>
    </recommendedName>
</protein>
<dbReference type="EMBL" id="GEBQ01020600">
    <property type="protein sequence ID" value="JAT19377.1"/>
    <property type="molecule type" value="Transcribed_RNA"/>
</dbReference>
<dbReference type="InterPro" id="IPR036179">
    <property type="entry name" value="Ig-like_dom_sf"/>
</dbReference>
<feature type="chain" id="PRO_5008588400" description="Ig-like domain-containing protein" evidence="1">
    <location>
        <begin position="25"/>
        <end position="281"/>
    </location>
</feature>
<dbReference type="SUPFAM" id="SSF48726">
    <property type="entry name" value="Immunoglobulin"/>
    <property type="match status" value="1"/>
</dbReference>
<evidence type="ECO:0000313" key="3">
    <source>
        <dbReference type="EMBL" id="JAT11616.1"/>
    </source>
</evidence>
<dbReference type="InterPro" id="IPR003599">
    <property type="entry name" value="Ig_sub"/>
</dbReference>
<dbReference type="FunFam" id="2.60.40.10:FF:000437">
    <property type="entry name" value="Beat-IIIc, isoform A"/>
    <property type="match status" value="1"/>
</dbReference>
<dbReference type="Gene3D" id="2.60.40.10">
    <property type="entry name" value="Immunoglobulins"/>
    <property type="match status" value="1"/>
</dbReference>
<dbReference type="InterPro" id="IPR013106">
    <property type="entry name" value="Ig_V-set"/>
</dbReference>
<feature type="signal peptide" evidence="1">
    <location>
        <begin position="1"/>
        <end position="24"/>
    </location>
</feature>
<dbReference type="InterPro" id="IPR013783">
    <property type="entry name" value="Ig-like_fold"/>
</dbReference>
<sequence>MKEELWKFLHGFLALAMLLAPQDSECLKLIKVKVPAYKLKGETAVLQCLYEMEGFEKLYTVKWYRENEEFYRYVPKYKPPQISYRVEGIRVDHQLSDDTKVTLKSVSLKTTANYRCEVSAEAPSFASVQGSGRLEVVILPNSGPHITGERNHYMIGDEIDLNCTSGKSYPASELRWLINDLEVTEPEYLQRHPLITHPHGLITTALGLRLPAAPGHFHGGSMKVRCVANVSPVLWQGDRESVVETPLVANREAMLLVRSAANLEELSPTALTFLILLTYIT</sequence>
<dbReference type="InterPro" id="IPR007110">
    <property type="entry name" value="Ig-like_dom"/>
</dbReference>
<reference evidence="5" key="1">
    <citation type="submission" date="2015-11" db="EMBL/GenBank/DDBJ databases">
        <title>De novo transcriptome assembly of four potential Pierce s Disease insect vectors from Arizona vineyards.</title>
        <authorList>
            <person name="Tassone E.E."/>
        </authorList>
    </citation>
    <scope>NUCLEOTIDE SEQUENCE</scope>
</reference>
<dbReference type="EMBL" id="GEBQ01001677">
    <property type="protein sequence ID" value="JAT38300.1"/>
    <property type="molecule type" value="Transcribed_RNA"/>
</dbReference>
<feature type="domain" description="Ig-like" evidence="2">
    <location>
        <begin position="21"/>
        <end position="126"/>
    </location>
</feature>
<dbReference type="Pfam" id="PF07686">
    <property type="entry name" value="V-set"/>
    <property type="match status" value="1"/>
</dbReference>
<evidence type="ECO:0000313" key="5">
    <source>
        <dbReference type="EMBL" id="JAT38300.1"/>
    </source>
</evidence>
<dbReference type="PANTHER" id="PTHR21261">
    <property type="entry name" value="BEAT PROTEIN"/>
    <property type="match status" value="1"/>
</dbReference>
<keyword evidence="1" id="KW-0732">Signal</keyword>
<dbReference type="PROSITE" id="PS50835">
    <property type="entry name" value="IG_LIKE"/>
    <property type="match status" value="1"/>
</dbReference>
<accession>A0A1B6MQU5</accession>
<proteinExistence type="predicted"/>
<evidence type="ECO:0000259" key="2">
    <source>
        <dbReference type="PROSITE" id="PS50835"/>
    </source>
</evidence>
<gene>
    <name evidence="4" type="ORF">g.50557</name>
    <name evidence="3" type="ORF">g.50558</name>
    <name evidence="5" type="ORF">g.50559</name>
</gene>
<name>A0A1B6MQU5_9HEMI</name>
<dbReference type="SMART" id="SM00409">
    <property type="entry name" value="IG"/>
    <property type="match status" value="1"/>
</dbReference>
<evidence type="ECO:0000256" key="1">
    <source>
        <dbReference type="SAM" id="SignalP"/>
    </source>
</evidence>
<organism evidence="5">
    <name type="scientific">Graphocephala atropunctata</name>
    <dbReference type="NCBI Taxonomy" id="36148"/>
    <lineage>
        <taxon>Eukaryota</taxon>
        <taxon>Metazoa</taxon>
        <taxon>Ecdysozoa</taxon>
        <taxon>Arthropoda</taxon>
        <taxon>Hexapoda</taxon>
        <taxon>Insecta</taxon>
        <taxon>Pterygota</taxon>
        <taxon>Neoptera</taxon>
        <taxon>Paraneoptera</taxon>
        <taxon>Hemiptera</taxon>
        <taxon>Auchenorrhyncha</taxon>
        <taxon>Membracoidea</taxon>
        <taxon>Cicadellidae</taxon>
        <taxon>Cicadellinae</taxon>
        <taxon>Cicadellini</taxon>
        <taxon>Graphocephala</taxon>
    </lineage>
</organism>
<dbReference type="EMBL" id="GEBQ01028361">
    <property type="protein sequence ID" value="JAT11616.1"/>
    <property type="molecule type" value="Transcribed_RNA"/>
</dbReference>
<dbReference type="AlphaFoldDB" id="A0A1B6MQU5"/>